<dbReference type="OrthoDB" id="8479526at2"/>
<comment type="caution">
    <text evidence="1">The sequence shown here is derived from an EMBL/GenBank/DDBJ whole genome shotgun (WGS) entry which is preliminary data.</text>
</comment>
<evidence type="ECO:0000313" key="1">
    <source>
        <dbReference type="EMBL" id="TDP30765.1"/>
    </source>
</evidence>
<name>A0A4R6P0R2_9GAMM</name>
<evidence type="ECO:0000313" key="2">
    <source>
        <dbReference type="Proteomes" id="UP000295531"/>
    </source>
</evidence>
<sequence length="219" mass="25892">MAQISKILHKQDREKYWVYVDGEFCVSIRERTFKGMNLREGMEISCDKLKEMESFHFKNQYQNSWEEEKVRLKAVTDLLHDISPEIKVTVTGFGADSNELIREHPEEQGKPDLEVTFNSNVIMLVEVSGTKVMRGSDYWVRPDKLSYCQHHPEENVWIVLHYAEPSEKFVFIKPRPEKEYLYEVKNIRGTDEHYVVFTDDSPEVYSRYNFAEQLLGLLD</sequence>
<accession>A0A4R6P0R2</accession>
<keyword evidence="2" id="KW-1185">Reference proteome</keyword>
<gene>
    <name evidence="1" type="ORF">DEU29_11548</name>
</gene>
<dbReference type="RefSeq" id="WP_133540314.1">
    <property type="nucleotide sequence ID" value="NZ_SNXI01000015.1"/>
</dbReference>
<dbReference type="InterPro" id="IPR036388">
    <property type="entry name" value="WH-like_DNA-bd_sf"/>
</dbReference>
<dbReference type="EMBL" id="SNXI01000015">
    <property type="protein sequence ID" value="TDP30765.1"/>
    <property type="molecule type" value="Genomic_DNA"/>
</dbReference>
<dbReference type="Proteomes" id="UP000295531">
    <property type="component" value="Unassembled WGS sequence"/>
</dbReference>
<dbReference type="Gene3D" id="1.10.10.10">
    <property type="entry name" value="Winged helix-like DNA-binding domain superfamily/Winged helix DNA-binding domain"/>
    <property type="match status" value="1"/>
</dbReference>
<dbReference type="AlphaFoldDB" id="A0A4R6P0R2"/>
<protein>
    <submittedName>
        <fullName evidence="1">Uncharacterized protein</fullName>
    </submittedName>
</protein>
<proteinExistence type="predicted"/>
<organism evidence="1 2">
    <name type="scientific">Idiomarina aquatica</name>
    <dbReference type="NCBI Taxonomy" id="1327752"/>
    <lineage>
        <taxon>Bacteria</taxon>
        <taxon>Pseudomonadati</taxon>
        <taxon>Pseudomonadota</taxon>
        <taxon>Gammaproteobacteria</taxon>
        <taxon>Alteromonadales</taxon>
        <taxon>Idiomarinaceae</taxon>
        <taxon>Idiomarina</taxon>
    </lineage>
</organism>
<reference evidence="1 2" key="1">
    <citation type="submission" date="2019-03" db="EMBL/GenBank/DDBJ databases">
        <title>Freshwater and sediment microbial communities from various areas in North America, analyzing microbe dynamics in response to fracking.</title>
        <authorList>
            <person name="Lamendella R."/>
        </authorList>
    </citation>
    <scope>NUCLEOTIDE SEQUENCE [LARGE SCALE GENOMIC DNA]</scope>
    <source>
        <strain evidence="1 2">18_TX</strain>
    </source>
</reference>